<dbReference type="InterPro" id="IPR036390">
    <property type="entry name" value="WH_DNA-bd_sf"/>
</dbReference>
<protein>
    <submittedName>
        <fullName evidence="1">Rrf2 family transcriptional regulator</fullName>
    </submittedName>
</protein>
<dbReference type="OrthoDB" id="213028at2"/>
<dbReference type="AlphaFoldDB" id="A0A3N4ME91"/>
<gene>
    <name evidence="1" type="ORF">EG028_10110</name>
</gene>
<organism evidence="1 2">
    <name type="scientific">Chitinophaga barathri</name>
    <dbReference type="NCBI Taxonomy" id="1647451"/>
    <lineage>
        <taxon>Bacteria</taxon>
        <taxon>Pseudomonadati</taxon>
        <taxon>Bacteroidota</taxon>
        <taxon>Chitinophagia</taxon>
        <taxon>Chitinophagales</taxon>
        <taxon>Chitinophagaceae</taxon>
        <taxon>Chitinophaga</taxon>
    </lineage>
</organism>
<reference evidence="2" key="1">
    <citation type="submission" date="2018-11" db="EMBL/GenBank/DDBJ databases">
        <title>Chitinophaga lutea sp.nov., isolate from arsenic contaminated soil.</title>
        <authorList>
            <person name="Zong Y."/>
        </authorList>
    </citation>
    <scope>NUCLEOTIDE SEQUENCE [LARGE SCALE GENOMIC DNA]</scope>
    <source>
        <strain evidence="2">YLT18</strain>
    </source>
</reference>
<dbReference type="PANTHER" id="PTHR33221">
    <property type="entry name" value="WINGED HELIX-TURN-HELIX TRANSCRIPTIONAL REGULATOR, RRF2 FAMILY"/>
    <property type="match status" value="1"/>
</dbReference>
<dbReference type="Pfam" id="PF02082">
    <property type="entry name" value="Rrf2"/>
    <property type="match status" value="1"/>
</dbReference>
<dbReference type="PROSITE" id="PS51197">
    <property type="entry name" value="HTH_RRF2_2"/>
    <property type="match status" value="1"/>
</dbReference>
<accession>A0A3N4ME91</accession>
<dbReference type="Gene3D" id="1.10.10.10">
    <property type="entry name" value="Winged helix-like DNA-binding domain superfamily/Winged helix DNA-binding domain"/>
    <property type="match status" value="1"/>
</dbReference>
<comment type="caution">
    <text evidence="1">The sequence shown here is derived from an EMBL/GenBank/DDBJ whole genome shotgun (WGS) entry which is preliminary data.</text>
</comment>
<dbReference type="RefSeq" id="WP_120516359.1">
    <property type="nucleotide sequence ID" value="NZ_QXZY01000005.1"/>
</dbReference>
<dbReference type="InterPro" id="IPR036388">
    <property type="entry name" value="WH-like_DNA-bd_sf"/>
</dbReference>
<dbReference type="PANTHER" id="PTHR33221:SF15">
    <property type="entry name" value="HTH-TYPE TRANSCRIPTIONAL REGULATOR YWGB-RELATED"/>
    <property type="match status" value="1"/>
</dbReference>
<sequence length="136" mass="15133">MVKSKFAISIHILSLLAGFPDEWLTSEFIAGSLNSNPALVRKELSMLRDAGLVESKEGKNGGNRLARSMKDIRMSEVFNLVKEEHIFGYAPNTPNPDCKVGKGINEALNALFSGIDEAVYKQLHAVTLEEFTRKYF</sequence>
<evidence type="ECO:0000313" key="2">
    <source>
        <dbReference type="Proteomes" id="UP000279089"/>
    </source>
</evidence>
<name>A0A3N4ME91_9BACT</name>
<dbReference type="GO" id="GO:0003700">
    <property type="term" value="F:DNA-binding transcription factor activity"/>
    <property type="evidence" value="ECO:0007669"/>
    <property type="project" value="TreeGrafter"/>
</dbReference>
<keyword evidence="2" id="KW-1185">Reference proteome</keyword>
<dbReference type="SUPFAM" id="SSF46785">
    <property type="entry name" value="Winged helix' DNA-binding domain"/>
    <property type="match status" value="1"/>
</dbReference>
<evidence type="ECO:0000313" key="1">
    <source>
        <dbReference type="EMBL" id="RPD41685.1"/>
    </source>
</evidence>
<dbReference type="Proteomes" id="UP000279089">
    <property type="component" value="Unassembled WGS sequence"/>
</dbReference>
<dbReference type="GO" id="GO:0005829">
    <property type="term" value="C:cytosol"/>
    <property type="evidence" value="ECO:0007669"/>
    <property type="project" value="TreeGrafter"/>
</dbReference>
<dbReference type="InterPro" id="IPR000944">
    <property type="entry name" value="Tscrpt_reg_Rrf2"/>
</dbReference>
<proteinExistence type="predicted"/>
<dbReference type="EMBL" id="RMBX01000004">
    <property type="protein sequence ID" value="RPD41685.1"/>
    <property type="molecule type" value="Genomic_DNA"/>
</dbReference>